<proteinExistence type="inferred from homology"/>
<organism evidence="6 7">
    <name type="scientific">Trichoplax adhaerens</name>
    <name type="common">Trichoplax reptans</name>
    <dbReference type="NCBI Taxonomy" id="10228"/>
    <lineage>
        <taxon>Eukaryota</taxon>
        <taxon>Metazoa</taxon>
        <taxon>Placozoa</taxon>
        <taxon>Uniplacotomia</taxon>
        <taxon>Trichoplacea</taxon>
        <taxon>Trichoplacidae</taxon>
        <taxon>Trichoplax</taxon>
    </lineage>
</organism>
<dbReference type="Pfam" id="PF17778">
    <property type="entry name" value="WHD_BLACT"/>
    <property type="match status" value="1"/>
</dbReference>
<comment type="similarity">
    <text evidence="1">Belongs to the metallo-beta-lactamase superfamily. Glyoxalase II family.</text>
</comment>
<dbReference type="CDD" id="cd07722">
    <property type="entry name" value="LACTB2-like_MBL-fold"/>
    <property type="match status" value="1"/>
</dbReference>
<dbReference type="OrthoDB" id="17458at2759"/>
<dbReference type="PANTHER" id="PTHR23131">
    <property type="entry name" value="ENDORIBONUCLEASE LACTB2"/>
    <property type="match status" value="1"/>
</dbReference>
<dbReference type="FunCoup" id="B3SA45">
    <property type="interactions" value="1709"/>
</dbReference>
<keyword evidence="4" id="KW-0862">Zinc</keyword>
<dbReference type="STRING" id="10228.B3SA45"/>
<dbReference type="Pfam" id="PF00753">
    <property type="entry name" value="Lactamase_B"/>
    <property type="match status" value="1"/>
</dbReference>
<dbReference type="PANTHER" id="PTHR23131:SF0">
    <property type="entry name" value="ENDORIBONUCLEASE LACTB2"/>
    <property type="match status" value="1"/>
</dbReference>
<dbReference type="SMART" id="SM00849">
    <property type="entry name" value="Lactamase_B"/>
    <property type="match status" value="1"/>
</dbReference>
<dbReference type="GO" id="GO:0005759">
    <property type="term" value="C:mitochondrial matrix"/>
    <property type="evidence" value="ECO:0000318"/>
    <property type="project" value="GO_Central"/>
</dbReference>
<evidence type="ECO:0000256" key="3">
    <source>
        <dbReference type="ARBA" id="ARBA00022801"/>
    </source>
</evidence>
<dbReference type="GeneID" id="6758362"/>
<dbReference type="InterPro" id="IPR036866">
    <property type="entry name" value="RibonucZ/Hydroxyglut_hydro"/>
</dbReference>
<gene>
    <name evidence="6" type="ORF">TRIADDRAFT_31980</name>
</gene>
<keyword evidence="2" id="KW-0479">Metal-binding</keyword>
<dbReference type="AlphaFoldDB" id="B3SA45"/>
<sequence>MTAGSLVALRMVEKLSPRVIRILGCNARPMTLQGTNSYLVGTGKRRLLIDTSDPDVPAYRKLLNDVLIENGIHVQEIIATHHHIDHVGAIGDVMDHVIGDNSIRISKLGWYDHRNEEIPGRKDLDYTYFNEGDEIKTEGATLQVIHTPGHCDDHVAFLLKEEDAIFSGDCILGQGTGQFDDLYKLLKSLEKIRSFQSKLIYPGHGPIILDTGAKINEYIEHRKEREKQVLNVMTLANKKPLSTTQLAKMVYQGVPESLMKAAESNLVLTLNKMVIEKTVGRFDVKFNGII</sequence>
<dbReference type="OMA" id="WQAMDVV"/>
<dbReference type="Proteomes" id="UP000009022">
    <property type="component" value="Unassembled WGS sequence"/>
</dbReference>
<dbReference type="GO" id="GO:0016787">
    <property type="term" value="F:hydrolase activity"/>
    <property type="evidence" value="ECO:0007669"/>
    <property type="project" value="UniProtKB-KW"/>
</dbReference>
<dbReference type="InterPro" id="IPR047921">
    <property type="entry name" value="LACTB2-like_MBL-fold"/>
</dbReference>
<dbReference type="FunFam" id="3.60.15.10:FF:000017">
    <property type="entry name" value="Lactamase beta 2"/>
    <property type="match status" value="1"/>
</dbReference>
<evidence type="ECO:0000256" key="2">
    <source>
        <dbReference type="ARBA" id="ARBA00022723"/>
    </source>
</evidence>
<dbReference type="GO" id="GO:0003727">
    <property type="term" value="F:single-stranded RNA binding"/>
    <property type="evidence" value="ECO:0000318"/>
    <property type="project" value="GO_Central"/>
</dbReference>
<evidence type="ECO:0000313" key="6">
    <source>
        <dbReference type="EMBL" id="EDV20369.1"/>
    </source>
</evidence>
<dbReference type="InterPro" id="IPR050662">
    <property type="entry name" value="Sec-metab_biosynth-thioest"/>
</dbReference>
<dbReference type="GO" id="GO:0046872">
    <property type="term" value="F:metal ion binding"/>
    <property type="evidence" value="ECO:0007669"/>
    <property type="project" value="UniProtKB-KW"/>
</dbReference>
<dbReference type="SUPFAM" id="SSF56281">
    <property type="entry name" value="Metallo-hydrolase/oxidoreductase"/>
    <property type="match status" value="1"/>
</dbReference>
<dbReference type="InParanoid" id="B3SA45"/>
<keyword evidence="7" id="KW-1185">Reference proteome</keyword>
<dbReference type="InterPro" id="IPR001279">
    <property type="entry name" value="Metallo-B-lactamas"/>
</dbReference>
<keyword evidence="3" id="KW-0378">Hydrolase</keyword>
<evidence type="ECO:0000256" key="1">
    <source>
        <dbReference type="ARBA" id="ARBA00006759"/>
    </source>
</evidence>
<dbReference type="CTD" id="6758362"/>
<dbReference type="HOGENOM" id="CLU_048478_1_3_1"/>
<evidence type="ECO:0000259" key="5">
    <source>
        <dbReference type="SMART" id="SM00849"/>
    </source>
</evidence>
<dbReference type="eggNOG" id="KOG0813">
    <property type="taxonomic scope" value="Eukaryota"/>
</dbReference>
<dbReference type="Gene3D" id="3.60.15.10">
    <property type="entry name" value="Ribonuclease Z/Hydroxyacylglutathione hydrolase-like"/>
    <property type="match status" value="1"/>
</dbReference>
<accession>B3SA45</accession>
<name>B3SA45_TRIAD</name>
<feature type="domain" description="Metallo-beta-lactamase" evidence="5">
    <location>
        <begin position="34"/>
        <end position="204"/>
    </location>
</feature>
<dbReference type="EMBL" id="DS985260">
    <property type="protein sequence ID" value="EDV20369.1"/>
    <property type="molecule type" value="Genomic_DNA"/>
</dbReference>
<dbReference type="GO" id="GO:0004521">
    <property type="term" value="F:RNA endonuclease activity"/>
    <property type="evidence" value="ECO:0000318"/>
    <property type="project" value="GO_Central"/>
</dbReference>
<dbReference type="InterPro" id="IPR041516">
    <property type="entry name" value="LACTB2_WH"/>
</dbReference>
<dbReference type="PhylomeDB" id="B3SA45"/>
<protein>
    <recommendedName>
        <fullName evidence="5">Metallo-beta-lactamase domain-containing protein</fullName>
    </recommendedName>
</protein>
<dbReference type="RefSeq" id="XP_002117063.1">
    <property type="nucleotide sequence ID" value="XM_002117027.1"/>
</dbReference>
<evidence type="ECO:0000256" key="4">
    <source>
        <dbReference type="ARBA" id="ARBA00022833"/>
    </source>
</evidence>
<dbReference type="KEGG" id="tad:TRIADDRAFT_31980"/>
<reference evidence="6 7" key="1">
    <citation type="journal article" date="2008" name="Nature">
        <title>The Trichoplax genome and the nature of placozoans.</title>
        <authorList>
            <person name="Srivastava M."/>
            <person name="Begovic E."/>
            <person name="Chapman J."/>
            <person name="Putnam N.H."/>
            <person name="Hellsten U."/>
            <person name="Kawashima T."/>
            <person name="Kuo A."/>
            <person name="Mitros T."/>
            <person name="Salamov A."/>
            <person name="Carpenter M.L."/>
            <person name="Signorovitch A.Y."/>
            <person name="Moreno M.A."/>
            <person name="Kamm K."/>
            <person name="Grimwood J."/>
            <person name="Schmutz J."/>
            <person name="Shapiro H."/>
            <person name="Grigoriev I.V."/>
            <person name="Buss L.W."/>
            <person name="Schierwater B."/>
            <person name="Dellaporta S.L."/>
            <person name="Rokhsar D.S."/>
        </authorList>
    </citation>
    <scope>NUCLEOTIDE SEQUENCE [LARGE SCALE GENOMIC DNA]</scope>
    <source>
        <strain evidence="6 7">Grell-BS-1999</strain>
    </source>
</reference>
<evidence type="ECO:0000313" key="7">
    <source>
        <dbReference type="Proteomes" id="UP000009022"/>
    </source>
</evidence>